<evidence type="ECO:0000259" key="6">
    <source>
        <dbReference type="PROSITE" id="PS50110"/>
    </source>
</evidence>
<protein>
    <submittedName>
        <fullName evidence="8">Two-component system response regulator</fullName>
    </submittedName>
</protein>
<dbReference type="SMART" id="SM00448">
    <property type="entry name" value="REC"/>
    <property type="match status" value="1"/>
</dbReference>
<evidence type="ECO:0000256" key="2">
    <source>
        <dbReference type="ARBA" id="ARBA00023012"/>
    </source>
</evidence>
<keyword evidence="9" id="KW-1185">Reference proteome</keyword>
<keyword evidence="1 4" id="KW-0597">Phosphoprotein</keyword>
<name>A0A143DCE9_9PROT</name>
<dbReference type="PROSITE" id="PS51755">
    <property type="entry name" value="OMPR_PHOB"/>
    <property type="match status" value="1"/>
</dbReference>
<dbReference type="GO" id="GO:0000976">
    <property type="term" value="F:transcription cis-regulatory region binding"/>
    <property type="evidence" value="ECO:0007669"/>
    <property type="project" value="TreeGrafter"/>
</dbReference>
<dbReference type="InterPro" id="IPR011006">
    <property type="entry name" value="CheY-like_superfamily"/>
</dbReference>
<dbReference type="InterPro" id="IPR001867">
    <property type="entry name" value="OmpR/PhoB-type_DNA-bd"/>
</dbReference>
<dbReference type="RefSeq" id="WP_066133514.1">
    <property type="nucleotide sequence ID" value="NZ_CP014525.1"/>
</dbReference>
<gene>
    <name evidence="8" type="ORF">AY555_03485</name>
</gene>
<dbReference type="SMART" id="SM00862">
    <property type="entry name" value="Trans_reg_C"/>
    <property type="match status" value="1"/>
</dbReference>
<dbReference type="SUPFAM" id="SSF46894">
    <property type="entry name" value="C-terminal effector domain of the bipartite response regulators"/>
    <property type="match status" value="1"/>
</dbReference>
<proteinExistence type="predicted"/>
<dbReference type="GO" id="GO:0032993">
    <property type="term" value="C:protein-DNA complex"/>
    <property type="evidence" value="ECO:0007669"/>
    <property type="project" value="TreeGrafter"/>
</dbReference>
<dbReference type="EMBL" id="CP014525">
    <property type="protein sequence ID" value="AMW34404.1"/>
    <property type="molecule type" value="Genomic_DNA"/>
</dbReference>
<dbReference type="GO" id="GO:0000156">
    <property type="term" value="F:phosphorelay response regulator activity"/>
    <property type="evidence" value="ECO:0007669"/>
    <property type="project" value="TreeGrafter"/>
</dbReference>
<dbReference type="Gene3D" id="3.40.50.2300">
    <property type="match status" value="1"/>
</dbReference>
<dbReference type="Gene3D" id="6.10.250.690">
    <property type="match status" value="1"/>
</dbReference>
<organism evidence="8 9">
    <name type="scientific">Haematospirillum jordaniae</name>
    <dbReference type="NCBI Taxonomy" id="1549855"/>
    <lineage>
        <taxon>Bacteria</taxon>
        <taxon>Pseudomonadati</taxon>
        <taxon>Pseudomonadota</taxon>
        <taxon>Alphaproteobacteria</taxon>
        <taxon>Rhodospirillales</taxon>
        <taxon>Novispirillaceae</taxon>
        <taxon>Haematospirillum</taxon>
    </lineage>
</organism>
<feature type="domain" description="Response regulatory" evidence="6">
    <location>
        <begin position="6"/>
        <end position="124"/>
    </location>
</feature>
<reference evidence="8 9" key="1">
    <citation type="submission" date="2016-02" db="EMBL/GenBank/DDBJ databases">
        <title>Complete Genome of H5569, the type strain of the newly described species Haematospirillium jordaniae.</title>
        <authorList>
            <person name="Nicholson A.C."/>
            <person name="Humrighouse B.W."/>
            <person name="Loparov V."/>
            <person name="McQuiston J.R."/>
        </authorList>
    </citation>
    <scope>NUCLEOTIDE SEQUENCE [LARGE SCALE GENOMIC DNA]</scope>
    <source>
        <strain evidence="8 9">H5569</strain>
    </source>
</reference>
<dbReference type="InterPro" id="IPR036388">
    <property type="entry name" value="WH-like_DNA-bd_sf"/>
</dbReference>
<dbReference type="STRING" id="1549855.AY555_03485"/>
<evidence type="ECO:0000256" key="3">
    <source>
        <dbReference type="ARBA" id="ARBA00023125"/>
    </source>
</evidence>
<sequence length="230" mass="25531">MADGRFILLVDDDVVLRRTLAMQLQDQDDIATVTEAASGGEAICAATSSPVPLDLILLDLGLPDMDGRDVCRQLRAGGVRCPIIMLTSLDSEYDTVTGLEAGANDYVTKPFRMAVLLARLRAHMRQHRQSDDAVFAVGPYRFVPASKMLEEASGRKIRLTEKEAAILKYLYRQGRAVDRETLLHEVWGYNAAVSTHTLETHIYRLRQKIEPVSGETTLLLTEEGGYRLSP</sequence>
<evidence type="ECO:0000259" key="7">
    <source>
        <dbReference type="PROSITE" id="PS51755"/>
    </source>
</evidence>
<dbReference type="PANTHER" id="PTHR48111:SF40">
    <property type="entry name" value="PHOSPHATE REGULON TRANSCRIPTIONAL REGULATORY PROTEIN PHOB"/>
    <property type="match status" value="1"/>
</dbReference>
<dbReference type="InterPro" id="IPR039420">
    <property type="entry name" value="WalR-like"/>
</dbReference>
<dbReference type="CDD" id="cd00383">
    <property type="entry name" value="trans_reg_C"/>
    <property type="match status" value="1"/>
</dbReference>
<dbReference type="PROSITE" id="PS50110">
    <property type="entry name" value="RESPONSE_REGULATORY"/>
    <property type="match status" value="1"/>
</dbReference>
<dbReference type="Proteomes" id="UP000076066">
    <property type="component" value="Chromosome"/>
</dbReference>
<dbReference type="Pfam" id="PF00486">
    <property type="entry name" value="Trans_reg_C"/>
    <property type="match status" value="1"/>
</dbReference>
<dbReference type="PANTHER" id="PTHR48111">
    <property type="entry name" value="REGULATOR OF RPOS"/>
    <property type="match status" value="1"/>
</dbReference>
<dbReference type="OrthoDB" id="9802426at2"/>
<feature type="DNA-binding region" description="OmpR/PhoB-type" evidence="5">
    <location>
        <begin position="132"/>
        <end position="230"/>
    </location>
</feature>
<feature type="modified residue" description="4-aspartylphosphate" evidence="4">
    <location>
        <position position="59"/>
    </location>
</feature>
<evidence type="ECO:0000313" key="9">
    <source>
        <dbReference type="Proteomes" id="UP000076066"/>
    </source>
</evidence>
<dbReference type="Gene3D" id="1.10.10.10">
    <property type="entry name" value="Winged helix-like DNA-binding domain superfamily/Winged helix DNA-binding domain"/>
    <property type="match status" value="1"/>
</dbReference>
<evidence type="ECO:0000256" key="5">
    <source>
        <dbReference type="PROSITE-ProRule" id="PRU01091"/>
    </source>
</evidence>
<dbReference type="KEGG" id="hjo:AY555_03485"/>
<dbReference type="SUPFAM" id="SSF52172">
    <property type="entry name" value="CheY-like"/>
    <property type="match status" value="1"/>
</dbReference>
<keyword evidence="2" id="KW-0902">Two-component regulatory system</keyword>
<dbReference type="GeneID" id="53316210"/>
<accession>A0A143DCE9</accession>
<evidence type="ECO:0000256" key="4">
    <source>
        <dbReference type="PROSITE-ProRule" id="PRU00169"/>
    </source>
</evidence>
<keyword evidence="3 5" id="KW-0238">DNA-binding</keyword>
<dbReference type="Pfam" id="PF00072">
    <property type="entry name" value="Response_reg"/>
    <property type="match status" value="1"/>
</dbReference>
<dbReference type="GO" id="GO:0005829">
    <property type="term" value="C:cytosol"/>
    <property type="evidence" value="ECO:0007669"/>
    <property type="project" value="TreeGrafter"/>
</dbReference>
<dbReference type="InterPro" id="IPR001789">
    <property type="entry name" value="Sig_transdc_resp-reg_receiver"/>
</dbReference>
<dbReference type="GO" id="GO:0006355">
    <property type="term" value="P:regulation of DNA-templated transcription"/>
    <property type="evidence" value="ECO:0007669"/>
    <property type="project" value="InterPro"/>
</dbReference>
<dbReference type="InterPro" id="IPR016032">
    <property type="entry name" value="Sig_transdc_resp-reg_C-effctor"/>
</dbReference>
<feature type="domain" description="OmpR/PhoB-type" evidence="7">
    <location>
        <begin position="132"/>
        <end position="230"/>
    </location>
</feature>
<evidence type="ECO:0000256" key="1">
    <source>
        <dbReference type="ARBA" id="ARBA00022553"/>
    </source>
</evidence>
<dbReference type="AlphaFoldDB" id="A0A143DCE9"/>
<evidence type="ECO:0000313" key="8">
    <source>
        <dbReference type="EMBL" id="AMW34404.1"/>
    </source>
</evidence>